<evidence type="ECO:0000313" key="3">
    <source>
        <dbReference type="Proteomes" id="UP000001351"/>
    </source>
</evidence>
<reference evidence="2 4" key="1">
    <citation type="submission" date="2006-04" db="EMBL/GenBank/DDBJ databases">
        <authorList>
            <person name="Nierman W.C."/>
        </authorList>
    </citation>
    <scope>NUCLEOTIDE SEQUENCE [LARGE SCALE GENOMIC DNA]</scope>
    <source>
        <strain evidence="2 4">DW4/3-1</strain>
    </source>
</reference>
<accession>Q08PZ0</accession>
<dbReference type="EMBL" id="AAMD01000227">
    <property type="protein sequence ID" value="EAU62546.1"/>
    <property type="molecule type" value="Genomic_DNA"/>
</dbReference>
<dbReference type="RefSeq" id="WP_002618965.1">
    <property type="nucleotide sequence ID" value="NC_014623.1"/>
</dbReference>
<evidence type="ECO:0000313" key="4">
    <source>
        <dbReference type="Proteomes" id="UP000032702"/>
    </source>
</evidence>
<dbReference type="HOGENOM" id="CLU_2036616_0_0_7"/>
<organism evidence="2 4">
    <name type="scientific">Stigmatella aurantiaca (strain DW4/3-1)</name>
    <dbReference type="NCBI Taxonomy" id="378806"/>
    <lineage>
        <taxon>Bacteria</taxon>
        <taxon>Pseudomonadati</taxon>
        <taxon>Myxococcota</taxon>
        <taxon>Myxococcia</taxon>
        <taxon>Myxococcales</taxon>
        <taxon>Cystobacterineae</taxon>
        <taxon>Archangiaceae</taxon>
        <taxon>Stigmatella</taxon>
    </lineage>
</organism>
<evidence type="ECO:0000313" key="1">
    <source>
        <dbReference type="EMBL" id="ADO69840.1"/>
    </source>
</evidence>
<sequence>MSIIFVNTWDNKNNFNEANRRTYSNHTSERSKEEVEEIIKEIPGLHLSADGPEGEMAMAVQMGFEIKVHKGIHPDSKDTMHILVEVQKKKYHLNLKKDEYRTESNGSRTFIWRIENITTGG</sequence>
<evidence type="ECO:0000313" key="2">
    <source>
        <dbReference type="EMBL" id="EAU62546.1"/>
    </source>
</evidence>
<keyword evidence="3" id="KW-1185">Reference proteome</keyword>
<name>Q08PZ0_STIAD</name>
<reference evidence="1 3" key="2">
    <citation type="journal article" date="2011" name="Mol. Biol. Evol.">
        <title>Comparative genomic analysis of fruiting body formation in Myxococcales.</title>
        <authorList>
            <person name="Huntley S."/>
            <person name="Hamann N."/>
            <person name="Wegener-Feldbrugge S."/>
            <person name="Treuner-Lange A."/>
            <person name="Kube M."/>
            <person name="Reinhardt R."/>
            <person name="Klages S."/>
            <person name="Muller R."/>
            <person name="Ronning C.M."/>
            <person name="Nierman W.C."/>
            <person name="Sogaard-Andersen L."/>
        </authorList>
    </citation>
    <scope>NUCLEOTIDE SEQUENCE [LARGE SCALE GENOMIC DNA]</scope>
    <source>
        <strain evidence="1 3">DW4/3-1</strain>
    </source>
</reference>
<proteinExistence type="predicted"/>
<dbReference type="KEGG" id="sur:STAUR_2036"/>
<dbReference type="Proteomes" id="UP000001351">
    <property type="component" value="Chromosome"/>
</dbReference>
<gene>
    <name evidence="1" type="ordered locus">STAUR_2036</name>
    <name evidence="2" type="ORF">STIAU_2322</name>
</gene>
<protein>
    <submittedName>
        <fullName evidence="2">Uncharacterized protein</fullName>
    </submittedName>
</protein>
<dbReference type="AlphaFoldDB" id="Q08PZ0"/>
<dbReference type="Proteomes" id="UP000032702">
    <property type="component" value="Unassembled WGS sequence"/>
</dbReference>
<dbReference type="EMBL" id="CP002271">
    <property type="protein sequence ID" value="ADO69840.1"/>
    <property type="molecule type" value="Genomic_DNA"/>
</dbReference>